<dbReference type="InterPro" id="IPR024986">
    <property type="entry name" value="Nipped-B_C"/>
</dbReference>
<gene>
    <name evidence="4" type="ORF">SEV965_LOCUS30706</name>
</gene>
<feature type="domain" description="Sister chromatid cohesion C-terminal" evidence="3">
    <location>
        <begin position="269"/>
        <end position="472"/>
    </location>
</feature>
<feature type="compositionally biased region" description="Basic residues" evidence="2">
    <location>
        <begin position="640"/>
        <end position="653"/>
    </location>
</feature>
<dbReference type="GO" id="GO:0003682">
    <property type="term" value="F:chromatin binding"/>
    <property type="evidence" value="ECO:0007669"/>
    <property type="project" value="TreeGrafter"/>
</dbReference>
<reference evidence="4" key="1">
    <citation type="submission" date="2021-02" db="EMBL/GenBank/DDBJ databases">
        <authorList>
            <person name="Nowell W R."/>
        </authorList>
    </citation>
    <scope>NUCLEOTIDE SEQUENCE</scope>
</reference>
<dbReference type="GO" id="GO:1990414">
    <property type="term" value="P:replication-born double-strand break repair via sister chromatid exchange"/>
    <property type="evidence" value="ECO:0007669"/>
    <property type="project" value="TreeGrafter"/>
</dbReference>
<keyword evidence="1" id="KW-0539">Nucleus</keyword>
<evidence type="ECO:0000256" key="1">
    <source>
        <dbReference type="RuleBase" id="RU364107"/>
    </source>
</evidence>
<evidence type="ECO:0000313" key="5">
    <source>
        <dbReference type="Proteomes" id="UP000663889"/>
    </source>
</evidence>
<dbReference type="PANTHER" id="PTHR21704:SF18">
    <property type="entry name" value="NIPPED-B-LIKE PROTEIN"/>
    <property type="match status" value="1"/>
</dbReference>
<dbReference type="Pfam" id="PF12830">
    <property type="entry name" value="Nipped-B_C"/>
    <property type="match status" value="1"/>
</dbReference>
<dbReference type="InterPro" id="IPR016024">
    <property type="entry name" value="ARM-type_fold"/>
</dbReference>
<comment type="subcellular location">
    <subcellularLocation>
        <location evidence="1">Nucleus</location>
    </subcellularLocation>
</comment>
<dbReference type="GO" id="GO:0140588">
    <property type="term" value="P:chromatin looping"/>
    <property type="evidence" value="ECO:0007669"/>
    <property type="project" value="InterPro"/>
</dbReference>
<comment type="similarity">
    <text evidence="1">Belongs to the SCC2/Nipped-B family.</text>
</comment>
<sequence>MDANIEIDDLDKLTLRKIHEMTTTKKSTILLLQKLKLLLTPPTTIEQCVQQNNHAWYLAEYSKLNDTCLSAVIRLSKNTQLVKDVFTLYHSIVVQCQQKILEKPNEEFKGSAQLARSIYILGVLCKYFDVEKNEFDDLEFSVDDLFQLFIFLVQRPESVVKLKSLVGLGFFLQRYGQYLIRDTVRQLYHTYLLDRRPSVAQLRCQVLINLEEYFRDCIRRMAEQDVDYLHTTSTINSSTTHIDDDNSNDANGPTGANLKDTTDVHSEMASSIAQCYLRIVLDTYLSEDETIRQCVRKVVTCILEQGLVHPVQFIPYLIAMTTDRDTTIQQSAEQNLQDLDKTNPGIIQTKVMHGFKMSYQLQKLLVIENNNKNNQQTNLQFDIIRGMTKVAVTPANNQQSPYCSVNHFLYSLIRSSRVYRRGLISQLLKMFDNDTTTTTSTTLEEQLFVADNLAYFPYQVQDEPLYLIEQIDLTVSVSGSTQLQQFRDLLKQYLDYTDDDEGIDINKLEDKFLNLSDTIIDELNQCLRTSKSTMLLLLLKSYLKDVYSLNDTKITEYDHTESSKITDRPIISRKINVKFEPKIVLDTIKPSNHIDNIQRRKQILKDFADFKRYLLAFDTDTDDTVQSISELLPTTSLTSKTKKKSSGTNKRRKVMIDSDDDSADGNFQP</sequence>
<keyword evidence="1" id="KW-0131">Cell cycle</keyword>
<name>A0A815K1E7_9BILA</name>
<dbReference type="GO" id="GO:0061775">
    <property type="term" value="F:cohesin loader activity"/>
    <property type="evidence" value="ECO:0007669"/>
    <property type="project" value="InterPro"/>
</dbReference>
<dbReference type="Proteomes" id="UP000663889">
    <property type="component" value="Unassembled WGS sequence"/>
</dbReference>
<dbReference type="GO" id="GO:0010468">
    <property type="term" value="P:regulation of gene expression"/>
    <property type="evidence" value="ECO:0007669"/>
    <property type="project" value="InterPro"/>
</dbReference>
<proteinExistence type="inferred from homology"/>
<dbReference type="GO" id="GO:0034087">
    <property type="term" value="P:establishment of mitotic sister chromatid cohesion"/>
    <property type="evidence" value="ECO:0007669"/>
    <property type="project" value="TreeGrafter"/>
</dbReference>
<dbReference type="InterPro" id="IPR033031">
    <property type="entry name" value="Scc2/Nipped-B"/>
</dbReference>
<keyword evidence="1" id="KW-0677">Repeat</keyword>
<dbReference type="AlphaFoldDB" id="A0A815K1E7"/>
<dbReference type="SUPFAM" id="SSF48371">
    <property type="entry name" value="ARM repeat"/>
    <property type="match status" value="1"/>
</dbReference>
<dbReference type="EMBL" id="CAJNOU010003367">
    <property type="protein sequence ID" value="CAF1386757.1"/>
    <property type="molecule type" value="Genomic_DNA"/>
</dbReference>
<feature type="region of interest" description="Disordered" evidence="2">
    <location>
        <begin position="638"/>
        <end position="669"/>
    </location>
</feature>
<comment type="caution">
    <text evidence="4">The sequence shown here is derived from an EMBL/GenBank/DDBJ whole genome shotgun (WGS) entry which is preliminary data.</text>
</comment>
<accession>A0A815K1E7</accession>
<protein>
    <recommendedName>
        <fullName evidence="1">Nipped-B protein</fullName>
    </recommendedName>
</protein>
<dbReference type="GO" id="GO:0090694">
    <property type="term" value="C:Scc2-Scc4 cohesin loading complex"/>
    <property type="evidence" value="ECO:0007669"/>
    <property type="project" value="TreeGrafter"/>
</dbReference>
<evidence type="ECO:0000259" key="3">
    <source>
        <dbReference type="Pfam" id="PF12830"/>
    </source>
</evidence>
<evidence type="ECO:0000256" key="2">
    <source>
        <dbReference type="SAM" id="MobiDB-lite"/>
    </source>
</evidence>
<dbReference type="GO" id="GO:0071169">
    <property type="term" value="P:establishment of protein localization to chromatin"/>
    <property type="evidence" value="ECO:0007669"/>
    <property type="project" value="TreeGrafter"/>
</dbReference>
<organism evidence="4 5">
    <name type="scientific">Rotaria sordida</name>
    <dbReference type="NCBI Taxonomy" id="392033"/>
    <lineage>
        <taxon>Eukaryota</taxon>
        <taxon>Metazoa</taxon>
        <taxon>Spiralia</taxon>
        <taxon>Gnathifera</taxon>
        <taxon>Rotifera</taxon>
        <taxon>Eurotatoria</taxon>
        <taxon>Bdelloidea</taxon>
        <taxon>Philodinida</taxon>
        <taxon>Philodinidae</taxon>
        <taxon>Rotaria</taxon>
    </lineage>
</organism>
<dbReference type="PANTHER" id="PTHR21704">
    <property type="entry name" value="NIPPED-B-LIKE PROTEIN DELANGIN SCC2-RELATED"/>
    <property type="match status" value="1"/>
</dbReference>
<evidence type="ECO:0000313" key="4">
    <source>
        <dbReference type="EMBL" id="CAF1386757.1"/>
    </source>
</evidence>